<dbReference type="Proteomes" id="UP000549250">
    <property type="component" value="Unassembled WGS sequence"/>
</dbReference>
<protein>
    <submittedName>
        <fullName evidence="2">Uncharacterized protein</fullName>
    </submittedName>
</protein>
<organism evidence="2 3">
    <name type="scientific">Azomonas macrocytogenes</name>
    <name type="common">Azotobacter macrocytogenes</name>
    <dbReference type="NCBI Taxonomy" id="69962"/>
    <lineage>
        <taxon>Bacteria</taxon>
        <taxon>Pseudomonadati</taxon>
        <taxon>Pseudomonadota</taxon>
        <taxon>Gammaproteobacteria</taxon>
        <taxon>Pseudomonadales</taxon>
        <taxon>Pseudomonadaceae</taxon>
        <taxon>Azomonas</taxon>
    </lineage>
</organism>
<proteinExistence type="predicted"/>
<dbReference type="RefSeq" id="WP_275944061.1">
    <property type="nucleotide sequence ID" value="NZ_JACHXI010000004.1"/>
</dbReference>
<name>A0A839T3J0_AZOMA</name>
<evidence type="ECO:0000313" key="3">
    <source>
        <dbReference type="Proteomes" id="UP000549250"/>
    </source>
</evidence>
<accession>A0A839T3J0</accession>
<comment type="caution">
    <text evidence="2">The sequence shown here is derived from an EMBL/GenBank/DDBJ whole genome shotgun (WGS) entry which is preliminary data.</text>
</comment>
<reference evidence="2 3" key="1">
    <citation type="submission" date="2020-08" db="EMBL/GenBank/DDBJ databases">
        <title>Genomic Encyclopedia of Type Strains, Phase III (KMG-III): the genomes of soil and plant-associated and newly described type strains.</title>
        <authorList>
            <person name="Whitman W."/>
        </authorList>
    </citation>
    <scope>NUCLEOTIDE SEQUENCE [LARGE SCALE GENOMIC DNA]</scope>
    <source>
        <strain evidence="2 3">CECT 4462</strain>
    </source>
</reference>
<evidence type="ECO:0000313" key="2">
    <source>
        <dbReference type="EMBL" id="MBB3102914.1"/>
    </source>
</evidence>
<feature type="region of interest" description="Disordered" evidence="1">
    <location>
        <begin position="1"/>
        <end position="24"/>
    </location>
</feature>
<evidence type="ECO:0000256" key="1">
    <source>
        <dbReference type="SAM" id="MobiDB-lite"/>
    </source>
</evidence>
<gene>
    <name evidence="2" type="ORF">FHR87_001302</name>
</gene>
<dbReference type="EMBL" id="JACHXI010000004">
    <property type="protein sequence ID" value="MBB3102914.1"/>
    <property type="molecule type" value="Genomic_DNA"/>
</dbReference>
<keyword evidence="3" id="KW-1185">Reference proteome</keyword>
<sequence>MDNAVGLSTERGANGPDLPGGKPLRGFSTLRAGWRFMRRWMS</sequence>
<dbReference type="AlphaFoldDB" id="A0A839T3J0"/>